<feature type="compositionally biased region" description="Acidic residues" evidence="1">
    <location>
        <begin position="1"/>
        <end position="14"/>
    </location>
</feature>
<gene>
    <name evidence="2" type="ORF">E8A74_40580</name>
</gene>
<reference evidence="2 3" key="1">
    <citation type="submission" date="2019-04" db="EMBL/GenBank/DDBJ databases">
        <authorList>
            <person name="Li Y."/>
            <person name="Wang J."/>
        </authorList>
    </citation>
    <scope>NUCLEOTIDE SEQUENCE [LARGE SCALE GENOMIC DNA]</scope>
    <source>
        <strain evidence="2 3">DSM 14668</strain>
    </source>
</reference>
<protein>
    <submittedName>
        <fullName evidence="2">Uncharacterized protein</fullName>
    </submittedName>
</protein>
<dbReference type="AlphaFoldDB" id="A0A4U1IWW6"/>
<feature type="region of interest" description="Disordered" evidence="1">
    <location>
        <begin position="1"/>
        <end position="29"/>
    </location>
</feature>
<evidence type="ECO:0000313" key="3">
    <source>
        <dbReference type="Proteomes" id="UP000309215"/>
    </source>
</evidence>
<keyword evidence="3" id="KW-1185">Reference proteome</keyword>
<dbReference type="RefSeq" id="WP_136934496.1">
    <property type="nucleotide sequence ID" value="NZ_SSMQ01000065.1"/>
</dbReference>
<accession>A0A4U1IWW6</accession>
<comment type="caution">
    <text evidence="2">The sequence shown here is derived from an EMBL/GenBank/DDBJ whole genome shotgun (WGS) entry which is preliminary data.</text>
</comment>
<dbReference type="EMBL" id="SSMQ01000065">
    <property type="protein sequence ID" value="TKC98668.1"/>
    <property type="molecule type" value="Genomic_DNA"/>
</dbReference>
<evidence type="ECO:0000256" key="1">
    <source>
        <dbReference type="SAM" id="MobiDB-lite"/>
    </source>
</evidence>
<dbReference type="OrthoDB" id="5530705at2"/>
<dbReference type="Proteomes" id="UP000309215">
    <property type="component" value="Unassembled WGS sequence"/>
</dbReference>
<name>A0A4U1IWW6_9BACT</name>
<evidence type="ECO:0000313" key="2">
    <source>
        <dbReference type="EMBL" id="TKC98668.1"/>
    </source>
</evidence>
<sequence>MTDTEGLEEADNEPPTEPGMKARPTIPPNDRWHIASCSEGRAIICDQNGLFVAEVIEADAELIAAAPELLDLVNDLLDDLRRDHRIAEALALCERLAMHASGGQKQG</sequence>
<proteinExistence type="predicted"/>
<organism evidence="2 3">
    <name type="scientific">Polyangium fumosum</name>
    <dbReference type="NCBI Taxonomy" id="889272"/>
    <lineage>
        <taxon>Bacteria</taxon>
        <taxon>Pseudomonadati</taxon>
        <taxon>Myxococcota</taxon>
        <taxon>Polyangia</taxon>
        <taxon>Polyangiales</taxon>
        <taxon>Polyangiaceae</taxon>
        <taxon>Polyangium</taxon>
    </lineage>
</organism>